<dbReference type="InterPro" id="IPR037396">
    <property type="entry name" value="FMN_HAD"/>
</dbReference>
<dbReference type="eggNOG" id="COG1304">
    <property type="taxonomic scope" value="Bacteria"/>
</dbReference>
<dbReference type="Gene3D" id="3.20.20.70">
    <property type="entry name" value="Aldolase class I"/>
    <property type="match status" value="1"/>
</dbReference>
<evidence type="ECO:0000256" key="9">
    <source>
        <dbReference type="PIRSR" id="PIRSR000138-2"/>
    </source>
</evidence>
<comment type="similarity">
    <text evidence="5">Belongs to the FMN-dependent alpha-hydroxy acid dehydrogenase family.</text>
</comment>
<feature type="binding site" evidence="9">
    <location>
        <position position="236"/>
    </location>
    <ligand>
        <name>FMN</name>
        <dbReference type="ChEBI" id="CHEBI:58210"/>
    </ligand>
</feature>
<dbReference type="KEGG" id="fpr:FP2_21160"/>
<feature type="domain" description="FMN hydroxy acid dehydrogenase" evidence="10">
    <location>
        <begin position="37"/>
        <end position="340"/>
    </location>
</feature>
<evidence type="ECO:0000256" key="8">
    <source>
        <dbReference type="PIRSR" id="PIRSR000138-1"/>
    </source>
</evidence>
<dbReference type="GO" id="GO:0016491">
    <property type="term" value="F:oxidoreductase activity"/>
    <property type="evidence" value="ECO:0007669"/>
    <property type="project" value="UniProtKB-KW"/>
</dbReference>
<dbReference type="PROSITE" id="PS51349">
    <property type="entry name" value="FMN_HYDROXY_ACID_DH_2"/>
    <property type="match status" value="1"/>
</dbReference>
<evidence type="ECO:0000256" key="6">
    <source>
        <dbReference type="ARBA" id="ARBA00029513"/>
    </source>
</evidence>
<evidence type="ECO:0000256" key="2">
    <source>
        <dbReference type="ARBA" id="ARBA00022630"/>
    </source>
</evidence>
<organism evidence="11 12">
    <name type="scientific">Faecalibacterium prausnitzii L2-6</name>
    <dbReference type="NCBI Taxonomy" id="718252"/>
    <lineage>
        <taxon>Bacteria</taxon>
        <taxon>Bacillati</taxon>
        <taxon>Bacillota</taxon>
        <taxon>Clostridia</taxon>
        <taxon>Eubacteriales</taxon>
        <taxon>Oscillospiraceae</taxon>
        <taxon>Faecalibacterium</taxon>
    </lineage>
</organism>
<dbReference type="CDD" id="cd02809">
    <property type="entry name" value="alpha_hydroxyacid_oxid_FMN"/>
    <property type="match status" value="1"/>
</dbReference>
<comment type="catalytic activity">
    <reaction evidence="7">
        <text>(S)-lactate + O2 = pyruvate + H2O2</text>
        <dbReference type="Rhea" id="RHEA:55868"/>
        <dbReference type="ChEBI" id="CHEBI:15361"/>
        <dbReference type="ChEBI" id="CHEBI:15379"/>
        <dbReference type="ChEBI" id="CHEBI:16240"/>
        <dbReference type="ChEBI" id="CHEBI:16651"/>
    </reaction>
    <physiologicalReaction direction="left-to-right" evidence="7">
        <dbReference type="Rhea" id="RHEA:55869"/>
    </physiologicalReaction>
</comment>
<accession>D4JZP9</accession>
<dbReference type="PANTHER" id="PTHR10578:SF107">
    <property type="entry name" value="2-HYDROXYACID OXIDASE 1"/>
    <property type="match status" value="1"/>
</dbReference>
<feature type="active site" description="Proton acceptor" evidence="8">
    <location>
        <position position="236"/>
    </location>
</feature>
<dbReference type="GO" id="GO:0010181">
    <property type="term" value="F:FMN binding"/>
    <property type="evidence" value="ECO:0007669"/>
    <property type="project" value="InterPro"/>
</dbReference>
<comment type="cofactor">
    <cofactor evidence="1">
        <name>FMN</name>
        <dbReference type="ChEBI" id="CHEBI:58210"/>
    </cofactor>
</comment>
<keyword evidence="12" id="KW-1185">Reference proteome</keyword>
<evidence type="ECO:0000313" key="12">
    <source>
        <dbReference type="Proteomes" id="UP000008804"/>
    </source>
</evidence>
<dbReference type="HOGENOM" id="CLU_020639_6_0_9"/>
<dbReference type="SMART" id="SM01240">
    <property type="entry name" value="IMPDH"/>
    <property type="match status" value="1"/>
</dbReference>
<sequence>MNYSDVLANARQCIGKYCKACPVCNGVACKNQIPGPGAKGVGDTAIRNYNKWADIRVNMDTLCENGTPDTHVELFGRSFKYPFFAGPVGAVNLHYSDTYTDMTYNDVLVRACAESGIAAFTGDGTNPDVMTMATKAIGNADGCGVPTIKPWNIDTIKEKMAQAKASGCFAVAMDVDAAGLPFLKNMTPPAGSKSVAELAEIVKLAERPFIVKGVMTVKGALKAREAGAAAIVVSNHGGRVLDQCPATAEVLPEIAAALKGTDVKVLVDGGIRTGVDVFKALALGADGVLICRPFVTAVYGGGAEGVKCYIDKLAGELADTMQMCGAHSISEITADMVRAK</sequence>
<dbReference type="SUPFAM" id="SSF51395">
    <property type="entry name" value="FMN-linked oxidoreductases"/>
    <property type="match status" value="1"/>
</dbReference>
<dbReference type="InterPro" id="IPR013785">
    <property type="entry name" value="Aldolase_TIM"/>
</dbReference>
<dbReference type="PIRSF" id="PIRSF000138">
    <property type="entry name" value="Al-hdrx_acd_dh"/>
    <property type="match status" value="1"/>
</dbReference>
<evidence type="ECO:0000256" key="7">
    <source>
        <dbReference type="ARBA" id="ARBA00048754"/>
    </source>
</evidence>
<dbReference type="Pfam" id="PF01070">
    <property type="entry name" value="FMN_dh"/>
    <property type="match status" value="2"/>
</dbReference>
<feature type="binding site" evidence="9">
    <location>
        <position position="234"/>
    </location>
    <ligand>
        <name>FMN</name>
        <dbReference type="ChEBI" id="CHEBI:58210"/>
    </ligand>
</feature>
<dbReference type="InterPro" id="IPR012133">
    <property type="entry name" value="Alpha-hydoxy_acid_DH_FMN"/>
</dbReference>
<gene>
    <name evidence="11" type="ORF">FP2_21160</name>
</gene>
<evidence type="ECO:0000256" key="1">
    <source>
        <dbReference type="ARBA" id="ARBA00001917"/>
    </source>
</evidence>
<evidence type="ECO:0000256" key="3">
    <source>
        <dbReference type="ARBA" id="ARBA00022643"/>
    </source>
</evidence>
<dbReference type="PATRIC" id="fig|718252.3.peg.302"/>
<feature type="binding site" evidence="9">
    <location>
        <position position="212"/>
    </location>
    <ligand>
        <name>FMN</name>
        <dbReference type="ChEBI" id="CHEBI:58210"/>
    </ligand>
</feature>
<dbReference type="PANTHER" id="PTHR10578">
    <property type="entry name" value="S -2-HYDROXY-ACID OXIDASE-RELATED"/>
    <property type="match status" value="1"/>
</dbReference>
<evidence type="ECO:0000313" key="11">
    <source>
        <dbReference type="EMBL" id="CBK99498.1"/>
    </source>
</evidence>
<dbReference type="RefSeq" id="WP_015565140.1">
    <property type="nucleotide sequence ID" value="NC_021042.1"/>
</dbReference>
<evidence type="ECO:0000256" key="4">
    <source>
        <dbReference type="ARBA" id="ARBA00023002"/>
    </source>
</evidence>
<protein>
    <recommendedName>
        <fullName evidence="6">L-lactate oxidase</fullName>
    </recommendedName>
</protein>
<proteinExistence type="inferred from homology"/>
<reference evidence="11 12" key="1">
    <citation type="submission" date="2010-03" db="EMBL/GenBank/DDBJ databases">
        <title>The genome sequence of Faecalibacterium prausnitzii L2/6.</title>
        <authorList>
            <consortium name="metaHIT consortium -- http://www.metahit.eu/"/>
            <person name="Pajon A."/>
            <person name="Turner K."/>
            <person name="Parkhill J."/>
            <person name="Duncan S."/>
            <person name="Flint H."/>
        </authorList>
    </citation>
    <scope>NUCLEOTIDE SEQUENCE [LARGE SCALE GENOMIC DNA]</scope>
    <source>
        <strain evidence="12">L2-6</strain>
    </source>
</reference>
<evidence type="ECO:0000256" key="5">
    <source>
        <dbReference type="ARBA" id="ARBA00024042"/>
    </source>
</evidence>
<dbReference type="STRING" id="718252.FP2_21160"/>
<evidence type="ECO:0000259" key="10">
    <source>
        <dbReference type="PROSITE" id="PS51349"/>
    </source>
</evidence>
<dbReference type="EMBL" id="FP929045">
    <property type="protein sequence ID" value="CBK99498.1"/>
    <property type="molecule type" value="Genomic_DNA"/>
</dbReference>
<dbReference type="AlphaFoldDB" id="D4JZP9"/>
<dbReference type="BioCyc" id="FPRA718252:G1375-1801-MONOMER"/>
<keyword evidence="3 9" id="KW-0288">FMN</keyword>
<dbReference type="InterPro" id="IPR000262">
    <property type="entry name" value="FMN-dep_DH"/>
</dbReference>
<reference evidence="11 12" key="2">
    <citation type="submission" date="2010-03" db="EMBL/GenBank/DDBJ databases">
        <authorList>
            <person name="Pajon A."/>
        </authorList>
    </citation>
    <scope>NUCLEOTIDE SEQUENCE [LARGE SCALE GENOMIC DNA]</scope>
    <source>
        <strain evidence="12">L2-6</strain>
    </source>
</reference>
<keyword evidence="4" id="KW-0560">Oxidoreductase</keyword>
<feature type="binding site" evidence="9">
    <location>
        <position position="239"/>
    </location>
    <ligand>
        <name>glyoxylate</name>
        <dbReference type="ChEBI" id="CHEBI:36655"/>
    </ligand>
</feature>
<keyword evidence="2 9" id="KW-0285">Flavoprotein</keyword>
<feature type="binding site" evidence="9">
    <location>
        <begin position="268"/>
        <end position="272"/>
    </location>
    <ligand>
        <name>FMN</name>
        <dbReference type="ChEBI" id="CHEBI:58210"/>
    </ligand>
</feature>
<dbReference type="Proteomes" id="UP000008804">
    <property type="component" value="Chromosome"/>
</dbReference>
<name>D4JZP9_9FIRM</name>